<dbReference type="Proteomes" id="UP000006048">
    <property type="component" value="Chromosome"/>
</dbReference>
<accession>I4B1Q7</accession>
<dbReference type="OrthoDB" id="336199at2"/>
<dbReference type="RefSeq" id="WP_014801733.1">
    <property type="nucleotide sequence ID" value="NC_018020.1"/>
</dbReference>
<protein>
    <recommendedName>
        <fullName evidence="1">GmrSD restriction endonucleases N-terminal domain-containing protein</fullName>
    </recommendedName>
</protein>
<name>I4B1Q7_TURPD</name>
<keyword evidence="3" id="KW-1185">Reference proteome</keyword>
<dbReference type="PANTHER" id="PTHR37292:SF2">
    <property type="entry name" value="DUF262 DOMAIN-CONTAINING PROTEIN"/>
    <property type="match status" value="1"/>
</dbReference>
<dbReference type="PANTHER" id="PTHR37292">
    <property type="entry name" value="VNG6097C"/>
    <property type="match status" value="1"/>
</dbReference>
<dbReference type="Pfam" id="PF03235">
    <property type="entry name" value="GmrSD_N"/>
    <property type="match status" value="1"/>
</dbReference>
<dbReference type="HOGENOM" id="CLU_393218_0_0_12"/>
<dbReference type="EMBL" id="CP002959">
    <property type="protein sequence ID" value="AFM11214.1"/>
    <property type="molecule type" value="Genomic_DNA"/>
</dbReference>
<evidence type="ECO:0000259" key="1">
    <source>
        <dbReference type="Pfam" id="PF03235"/>
    </source>
</evidence>
<sequence length="742" mass="84708">MKSRIPIMEWFSSNSNIDKVTISDLAVAIGEHGLVQLPSFQRDAVWNEQQIELLWDSMLRGYPVGSLIFSGTANFSRLNLTTRTLQNTSVTKAGEMRPIDSSTKYLIIDGQQRAIAVRLGHMAWVSGDKARLWIDIGTAAEAGAHRLFHVCNIKSPWGREATNYQISQAQLELAQGGSEEIFDRHNEKLLSLTWPLKAQCPVPVADFLTLYDGQKHNWHDLIPPEWPQERISQIMQLPIDRKALSEWHKRLSHFEIPIHLVREITSVEELGEAFERLNNQGTRMSQAELFFSGLKMHWPAAHDLVWQIYSDPATGRFLEPIDIVHAVVRLAAASDKQVQGDDVPELTLKDFKRLIGPSEATGSFLAKIKAYLAHEPQSEIGRFHAILRHAKAMLQYHPVENPRGLPLPALSLLSPKFWHTVVVWLDHNYEDKALISSDISKRNVLQQAIFDRLFVISTRKHRANTLAFGIAAKAIGIPFPSGLILRKYFATGIMASDFVFQTAATYAASLAKACDAKGDLFTINDIILLFWAQRESLHNWFQDYDPTLYFGSDDLPYDVDHLIAGSKFQHVRHRHPDFDWAFPHNQLHNSTGNLRIWPKHLNRADQDANLEYKGLLGERDEFFPEDDKYQAQIAYLKAKPFMLDTFGAIRAASAFAEEDVDLWREAAAMGDERNWIKKDRIGAVVKAITRRSVYLYEQIYRELEWESWGKFALKQTWFVDLSDSPIIGETDSKLMEIYVRIS</sequence>
<dbReference type="STRING" id="869212.Turpa_0562"/>
<dbReference type="KEGG" id="tpx:Turpa_0562"/>
<dbReference type="InterPro" id="IPR004919">
    <property type="entry name" value="GmrSD_N"/>
</dbReference>
<organism evidence="2 3">
    <name type="scientific">Turneriella parva (strain ATCC BAA-1111 / DSM 21527 / NCTC 11395 / H)</name>
    <name type="common">Leptospira parva</name>
    <dbReference type="NCBI Taxonomy" id="869212"/>
    <lineage>
        <taxon>Bacteria</taxon>
        <taxon>Pseudomonadati</taxon>
        <taxon>Spirochaetota</taxon>
        <taxon>Spirochaetia</taxon>
        <taxon>Leptospirales</taxon>
        <taxon>Leptospiraceae</taxon>
        <taxon>Turneriella</taxon>
    </lineage>
</organism>
<feature type="domain" description="GmrSD restriction endonucleases N-terminal" evidence="1">
    <location>
        <begin position="33"/>
        <end position="292"/>
    </location>
</feature>
<evidence type="ECO:0000313" key="3">
    <source>
        <dbReference type="Proteomes" id="UP000006048"/>
    </source>
</evidence>
<evidence type="ECO:0000313" key="2">
    <source>
        <dbReference type="EMBL" id="AFM11214.1"/>
    </source>
</evidence>
<reference evidence="2 3" key="1">
    <citation type="submission" date="2012-06" db="EMBL/GenBank/DDBJ databases">
        <title>The complete chromosome of genome of Turneriella parva DSM 21527.</title>
        <authorList>
            <consortium name="US DOE Joint Genome Institute (JGI-PGF)"/>
            <person name="Lucas S."/>
            <person name="Han J."/>
            <person name="Lapidus A."/>
            <person name="Bruce D."/>
            <person name="Goodwin L."/>
            <person name="Pitluck S."/>
            <person name="Peters L."/>
            <person name="Kyrpides N."/>
            <person name="Mavromatis K."/>
            <person name="Ivanova N."/>
            <person name="Mikhailova N."/>
            <person name="Chertkov O."/>
            <person name="Detter J.C."/>
            <person name="Tapia R."/>
            <person name="Han C."/>
            <person name="Land M."/>
            <person name="Hauser L."/>
            <person name="Markowitz V."/>
            <person name="Cheng J.-F."/>
            <person name="Hugenholtz P."/>
            <person name="Woyke T."/>
            <person name="Wu D."/>
            <person name="Gronow S."/>
            <person name="Wellnitz S."/>
            <person name="Brambilla E."/>
            <person name="Klenk H.-P."/>
            <person name="Eisen J.A."/>
        </authorList>
    </citation>
    <scope>NUCLEOTIDE SEQUENCE [LARGE SCALE GENOMIC DNA]</scope>
    <source>
        <strain evidence="3">ATCC BAA-1111 / DSM 21527 / NCTC 11395 / H</strain>
    </source>
</reference>
<gene>
    <name evidence="2" type="ordered locus">Turpa_0562</name>
</gene>
<dbReference type="AlphaFoldDB" id="I4B1Q7"/>
<proteinExistence type="predicted"/>